<feature type="transmembrane region" description="Helical" evidence="1">
    <location>
        <begin position="51"/>
        <end position="72"/>
    </location>
</feature>
<protein>
    <submittedName>
        <fullName evidence="3">DUF1624 domain-containing protein</fullName>
    </submittedName>
</protein>
<dbReference type="OrthoDB" id="508112at2"/>
<dbReference type="PANTHER" id="PTHR40407">
    <property type="entry name" value="MEMBRANE PROTEIN-LIKE PROTEIN"/>
    <property type="match status" value="1"/>
</dbReference>
<keyword evidence="1" id="KW-0472">Membrane</keyword>
<dbReference type="Pfam" id="PF07786">
    <property type="entry name" value="HGSNAT_cat"/>
    <property type="match status" value="1"/>
</dbReference>
<feature type="transmembrane region" description="Helical" evidence="1">
    <location>
        <begin position="112"/>
        <end position="131"/>
    </location>
</feature>
<dbReference type="PANTHER" id="PTHR40407:SF1">
    <property type="entry name" value="HEPARAN-ALPHA-GLUCOSAMINIDE N-ACETYLTRANSFERASE CATALYTIC DOMAIN-CONTAINING PROTEIN"/>
    <property type="match status" value="1"/>
</dbReference>
<feature type="transmembrane region" description="Helical" evidence="1">
    <location>
        <begin position="347"/>
        <end position="367"/>
    </location>
</feature>
<keyword evidence="1" id="KW-1133">Transmembrane helix</keyword>
<name>A0A4R0NPI4_9SPHI</name>
<sequence length="386" mass="43597">MKRINSIDIVRGIVMIIMALDHSRDLLHISGATGDPTDLATTTPSLFFTRWVTHLCAPTFVFLSGVSAYLSFKKNGNVSASRNFLISRGLWLIILEFTVITFGLWADIKFGVFLFQVIGAIGFCFILLGLLIKVPAKILGIIGLVILFGHNLLALISVDEQSVAVKILAPLFADTAIPVTASTLLIIAYPPIPWLGVMLAGFGLGYVFEFSAEKRKHIFLFLGTGSLLLFFVLRYSNIYGDQSHWEVQKQNLFTILSFVNVTKYPPSLLYCLATLGIMFLMLRFAEEIRGRVANVIKIYGQVPLFYYLIHWYILHSIMFIMLFLQGFKTSDFVFGFNFGRPNAPNGVELWALYLIWAAVVVLLYPICKWYSKYKLAHSENKLLRYL</sequence>
<feature type="transmembrane region" description="Helical" evidence="1">
    <location>
        <begin position="305"/>
        <end position="327"/>
    </location>
</feature>
<dbReference type="RefSeq" id="WP_131592999.1">
    <property type="nucleotide sequence ID" value="NZ_SJSL01000001.1"/>
</dbReference>
<dbReference type="EMBL" id="SJSL01000001">
    <property type="protein sequence ID" value="TCD02912.1"/>
    <property type="molecule type" value="Genomic_DNA"/>
</dbReference>
<proteinExistence type="predicted"/>
<feature type="transmembrane region" description="Helical" evidence="1">
    <location>
        <begin position="84"/>
        <end position="106"/>
    </location>
</feature>
<gene>
    <name evidence="3" type="ORF">EZ437_02700</name>
</gene>
<feature type="transmembrane region" description="Helical" evidence="1">
    <location>
        <begin position="218"/>
        <end position="236"/>
    </location>
</feature>
<organism evidence="3 4">
    <name type="scientific">Pedobacter psychroterrae</name>
    <dbReference type="NCBI Taxonomy" id="2530453"/>
    <lineage>
        <taxon>Bacteria</taxon>
        <taxon>Pseudomonadati</taxon>
        <taxon>Bacteroidota</taxon>
        <taxon>Sphingobacteriia</taxon>
        <taxon>Sphingobacteriales</taxon>
        <taxon>Sphingobacteriaceae</taxon>
        <taxon>Pedobacter</taxon>
    </lineage>
</organism>
<evidence type="ECO:0000259" key="2">
    <source>
        <dbReference type="Pfam" id="PF07786"/>
    </source>
</evidence>
<evidence type="ECO:0000313" key="3">
    <source>
        <dbReference type="EMBL" id="TCD02912.1"/>
    </source>
</evidence>
<accession>A0A4R0NPI4</accession>
<reference evidence="3 4" key="1">
    <citation type="submission" date="2019-02" db="EMBL/GenBank/DDBJ databases">
        <title>Pedobacter sp. RP-1-14 sp. nov., isolated from Arctic soil.</title>
        <authorList>
            <person name="Dahal R.H."/>
        </authorList>
    </citation>
    <scope>NUCLEOTIDE SEQUENCE [LARGE SCALE GENOMIC DNA]</scope>
    <source>
        <strain evidence="3 4">RP-1-14</strain>
    </source>
</reference>
<evidence type="ECO:0000256" key="1">
    <source>
        <dbReference type="SAM" id="Phobius"/>
    </source>
</evidence>
<keyword evidence="1" id="KW-0812">Transmembrane</keyword>
<comment type="caution">
    <text evidence="3">The sequence shown here is derived from an EMBL/GenBank/DDBJ whole genome shotgun (WGS) entry which is preliminary data.</text>
</comment>
<feature type="transmembrane region" description="Helical" evidence="1">
    <location>
        <begin position="138"/>
        <end position="156"/>
    </location>
</feature>
<dbReference type="AlphaFoldDB" id="A0A4R0NPI4"/>
<dbReference type="Proteomes" id="UP000293347">
    <property type="component" value="Unassembled WGS sequence"/>
</dbReference>
<keyword evidence="4" id="KW-1185">Reference proteome</keyword>
<feature type="domain" description="Heparan-alpha-glucosaminide N-acetyltransferase catalytic" evidence="2">
    <location>
        <begin position="3"/>
        <end position="215"/>
    </location>
</feature>
<feature type="transmembrane region" description="Helical" evidence="1">
    <location>
        <begin position="176"/>
        <end position="206"/>
    </location>
</feature>
<dbReference type="InterPro" id="IPR012429">
    <property type="entry name" value="HGSNAT_cat"/>
</dbReference>
<evidence type="ECO:0000313" key="4">
    <source>
        <dbReference type="Proteomes" id="UP000293347"/>
    </source>
</evidence>
<feature type="transmembrane region" description="Helical" evidence="1">
    <location>
        <begin position="267"/>
        <end position="285"/>
    </location>
</feature>